<proteinExistence type="predicted"/>
<dbReference type="PROSITE" id="PS50297">
    <property type="entry name" value="ANK_REP_REGION"/>
    <property type="match status" value="1"/>
</dbReference>
<dbReference type="InterPro" id="IPR039184">
    <property type="entry name" value="SARM1"/>
</dbReference>
<evidence type="ECO:0000256" key="5">
    <source>
        <dbReference type="PROSITE-ProRule" id="PRU00023"/>
    </source>
</evidence>
<dbReference type="PANTHER" id="PTHR22998:SF1">
    <property type="entry name" value="NAD(+) HYDROLASE SARM1"/>
    <property type="match status" value="1"/>
</dbReference>
<reference evidence="8 9" key="1">
    <citation type="submission" date="2024-03" db="EMBL/GenBank/DDBJ databases">
        <title>Aureococcus anophagefferens CCMP1851 and Kratosvirus quantuckense: Draft genome of a second virus-susceptible host strain in the model system.</title>
        <authorList>
            <person name="Chase E."/>
            <person name="Truchon A.R."/>
            <person name="Schepens W."/>
            <person name="Wilhelm S.W."/>
        </authorList>
    </citation>
    <scope>NUCLEOTIDE SEQUENCE [LARGE SCALE GENOMIC DNA]</scope>
    <source>
        <strain evidence="8 9">CCMP1851</strain>
    </source>
</reference>
<dbReference type="InterPro" id="IPR001660">
    <property type="entry name" value="SAM"/>
</dbReference>
<keyword evidence="4" id="KW-0378">Hydrolase</keyword>
<protein>
    <recommendedName>
        <fullName evidence="7">SAM domain-containing protein</fullName>
    </recommendedName>
</protein>
<dbReference type="SMART" id="SM00248">
    <property type="entry name" value="ANK"/>
    <property type="match status" value="1"/>
</dbReference>
<comment type="caution">
    <text evidence="8">The sequence shown here is derived from an EMBL/GenBank/DDBJ whole genome shotgun (WGS) entry which is preliminary data.</text>
</comment>
<dbReference type="Pfam" id="PF00536">
    <property type="entry name" value="SAM_1"/>
    <property type="match status" value="1"/>
</dbReference>
<feature type="repeat" description="ANK" evidence="5">
    <location>
        <begin position="398"/>
        <end position="430"/>
    </location>
</feature>
<dbReference type="PANTHER" id="PTHR22998">
    <property type="entry name" value="SARM1"/>
    <property type="match status" value="1"/>
</dbReference>
<dbReference type="Pfam" id="PF12796">
    <property type="entry name" value="Ank_2"/>
    <property type="match status" value="1"/>
</dbReference>
<name>A0ABR1FWV9_AURAN</name>
<dbReference type="Gene3D" id="1.10.150.50">
    <property type="entry name" value="Transcription Factor, Ets-1"/>
    <property type="match status" value="1"/>
</dbReference>
<evidence type="ECO:0000256" key="4">
    <source>
        <dbReference type="ARBA" id="ARBA00022801"/>
    </source>
</evidence>
<dbReference type="InterPro" id="IPR002110">
    <property type="entry name" value="Ankyrin_rpt"/>
</dbReference>
<feature type="coiled-coil region" evidence="6">
    <location>
        <begin position="19"/>
        <end position="46"/>
    </location>
</feature>
<evidence type="ECO:0000256" key="6">
    <source>
        <dbReference type="SAM" id="Coils"/>
    </source>
</evidence>
<dbReference type="Proteomes" id="UP001363151">
    <property type="component" value="Unassembled WGS sequence"/>
</dbReference>
<dbReference type="InterPro" id="IPR036770">
    <property type="entry name" value="Ankyrin_rpt-contain_sf"/>
</dbReference>
<evidence type="ECO:0000256" key="3">
    <source>
        <dbReference type="ARBA" id="ARBA00022737"/>
    </source>
</evidence>
<organism evidence="8 9">
    <name type="scientific">Aureococcus anophagefferens</name>
    <name type="common">Harmful bloom alga</name>
    <dbReference type="NCBI Taxonomy" id="44056"/>
    <lineage>
        <taxon>Eukaryota</taxon>
        <taxon>Sar</taxon>
        <taxon>Stramenopiles</taxon>
        <taxon>Ochrophyta</taxon>
        <taxon>Pelagophyceae</taxon>
        <taxon>Pelagomonadales</taxon>
        <taxon>Pelagomonadaceae</taxon>
        <taxon>Aureococcus</taxon>
    </lineage>
</organism>
<keyword evidence="3" id="KW-0677">Repeat</keyword>
<keyword evidence="9" id="KW-1185">Reference proteome</keyword>
<dbReference type="Gene3D" id="1.25.40.20">
    <property type="entry name" value="Ankyrin repeat-containing domain"/>
    <property type="match status" value="1"/>
</dbReference>
<dbReference type="EMBL" id="JBBJCI010000211">
    <property type="protein sequence ID" value="KAK7240492.1"/>
    <property type="molecule type" value="Genomic_DNA"/>
</dbReference>
<sequence length="482" mass="51874">MLAKIAERREKLSGLEGKLATLDHARQGKEEQLRTLERKLVVLLEEQQRELHKIRRRQEARGELLDNARAGDANAIALAGGAGGGEGGAGYAGPSMAEKKQAAQLMQSTETLMKFGFMSMSMTYFSSLNMIRAMRTVSTQDTVMAALHANQNGFGGPQGGGGGGGGGGNAMANMPYEDKAGGEMFKPSLKPGQMPGQETLKVSAWSVDDVARWLQTLSLGQYREAFVDAAVDGAFLYDLDDDDLRNTLGIEHRLHRKKILNMTNKLRASETERNKQMRIFMTTGQPGGAGVGQMPLDTYARAPPEGAATGTSTALVPAGGGGGDEAAAEAAPVVLNFDEIQALVRHGKAGRLKDALASLPNKRFDPSIVKVAYVEDFGTAYVDAYEREPFNLNKVDQHGNSMLLTSAQNGNEKIAKILINKGANPNHQNKTGQTAGHYANAYQFYDYMSWLFDPEGGNADDTLENMYGLGVYDGLSVELEDG</sequence>
<dbReference type="InterPro" id="IPR013761">
    <property type="entry name" value="SAM/pointed_sf"/>
</dbReference>
<comment type="subcellular location">
    <subcellularLocation>
        <location evidence="1">Cytoplasm</location>
    </subcellularLocation>
</comment>
<feature type="domain" description="SAM" evidence="7">
    <location>
        <begin position="205"/>
        <end position="269"/>
    </location>
</feature>
<gene>
    <name evidence="8" type="ORF">SO694_00111089</name>
</gene>
<accession>A0ABR1FWV9</accession>
<keyword evidence="5" id="KW-0040">ANK repeat</keyword>
<evidence type="ECO:0000256" key="2">
    <source>
        <dbReference type="ARBA" id="ARBA00022490"/>
    </source>
</evidence>
<keyword evidence="6" id="KW-0175">Coiled coil</keyword>
<dbReference type="PROSITE" id="PS50105">
    <property type="entry name" value="SAM_DOMAIN"/>
    <property type="match status" value="1"/>
</dbReference>
<evidence type="ECO:0000259" key="7">
    <source>
        <dbReference type="PROSITE" id="PS50105"/>
    </source>
</evidence>
<dbReference type="PROSITE" id="PS50088">
    <property type="entry name" value="ANK_REPEAT"/>
    <property type="match status" value="1"/>
</dbReference>
<evidence type="ECO:0000313" key="8">
    <source>
        <dbReference type="EMBL" id="KAK7240492.1"/>
    </source>
</evidence>
<keyword evidence="2" id="KW-0963">Cytoplasm</keyword>
<dbReference type="SUPFAM" id="SSF48403">
    <property type="entry name" value="Ankyrin repeat"/>
    <property type="match status" value="1"/>
</dbReference>
<evidence type="ECO:0000256" key="1">
    <source>
        <dbReference type="ARBA" id="ARBA00004496"/>
    </source>
</evidence>
<dbReference type="SUPFAM" id="SSF47769">
    <property type="entry name" value="SAM/Pointed domain"/>
    <property type="match status" value="1"/>
</dbReference>
<evidence type="ECO:0000313" key="9">
    <source>
        <dbReference type="Proteomes" id="UP001363151"/>
    </source>
</evidence>
<dbReference type="SMART" id="SM00454">
    <property type="entry name" value="SAM"/>
    <property type="match status" value="1"/>
</dbReference>